<accession>A0A6G0U600</accession>
<comment type="caution">
    <text evidence="1">The sequence shown here is derived from an EMBL/GenBank/DDBJ whole genome shotgun (WGS) entry which is preliminary data.</text>
</comment>
<keyword evidence="2" id="KW-1185">Reference proteome</keyword>
<proteinExistence type="predicted"/>
<protein>
    <submittedName>
        <fullName evidence="1">Uncharacterized protein</fullName>
    </submittedName>
</protein>
<dbReference type="AlphaFoldDB" id="A0A6G0U600"/>
<sequence>MPKYPKFGFRIDFAPTVGVQHKGQKNNSDTHFVYQSRYSKKYSTLTSEIKILVVKKAWCTKFLPFPNNLTWALMSNTSCQHHDLRYTNLFIPPILTFCNLTWIETGFRMIQKEENRLSNKNGSKQLSSYKYPHMTIVNLMYLYSPSEPESSSRDALAYFKASSNTSLETSSCFPLYLPAIFNCFEGIFNLKYSTIRRELRC</sequence>
<reference evidence="1 2" key="1">
    <citation type="submission" date="2019-08" db="EMBL/GenBank/DDBJ databases">
        <title>The genome of the soybean aphid Biotype 1, its phylome, world population structure and adaptation to the North American continent.</title>
        <authorList>
            <person name="Giordano R."/>
            <person name="Donthu R.K."/>
            <person name="Hernandez A.G."/>
            <person name="Wright C.L."/>
            <person name="Zimin A.V."/>
        </authorList>
    </citation>
    <scope>NUCLEOTIDE SEQUENCE [LARGE SCALE GENOMIC DNA]</scope>
    <source>
        <tissue evidence="1">Whole aphids</tissue>
    </source>
</reference>
<organism evidence="1 2">
    <name type="scientific">Aphis glycines</name>
    <name type="common">Soybean aphid</name>
    <dbReference type="NCBI Taxonomy" id="307491"/>
    <lineage>
        <taxon>Eukaryota</taxon>
        <taxon>Metazoa</taxon>
        <taxon>Ecdysozoa</taxon>
        <taxon>Arthropoda</taxon>
        <taxon>Hexapoda</taxon>
        <taxon>Insecta</taxon>
        <taxon>Pterygota</taxon>
        <taxon>Neoptera</taxon>
        <taxon>Paraneoptera</taxon>
        <taxon>Hemiptera</taxon>
        <taxon>Sternorrhyncha</taxon>
        <taxon>Aphidomorpha</taxon>
        <taxon>Aphidoidea</taxon>
        <taxon>Aphididae</taxon>
        <taxon>Aphidini</taxon>
        <taxon>Aphis</taxon>
        <taxon>Aphis</taxon>
    </lineage>
</organism>
<gene>
    <name evidence="1" type="ORF">AGLY_000092</name>
</gene>
<evidence type="ECO:0000313" key="2">
    <source>
        <dbReference type="Proteomes" id="UP000475862"/>
    </source>
</evidence>
<name>A0A6G0U600_APHGL</name>
<dbReference type="Proteomes" id="UP000475862">
    <property type="component" value="Unassembled WGS sequence"/>
</dbReference>
<evidence type="ECO:0000313" key="1">
    <source>
        <dbReference type="EMBL" id="KAE9544551.1"/>
    </source>
</evidence>
<dbReference type="EMBL" id="VYZN01000001">
    <property type="protein sequence ID" value="KAE9544551.1"/>
    <property type="molecule type" value="Genomic_DNA"/>
</dbReference>